<name>A0A1X7TBL8_AMPQE</name>
<evidence type="ECO:0000259" key="2">
    <source>
        <dbReference type="PROSITE" id="PS50017"/>
    </source>
</evidence>
<accession>A0A1X7TBL8</accession>
<dbReference type="InterPro" id="IPR011029">
    <property type="entry name" value="DEATH-like_dom_sf"/>
</dbReference>
<dbReference type="eggNOG" id="ENOG502S8P7">
    <property type="taxonomic scope" value="Eukaryota"/>
</dbReference>
<sequence length="815" mass="92112">MSNTAEGTRSHGTTSTAVAAGARSERGSQGLATATCPWYFEVDSSTGKIFFVKDGDTFRGRHYGAVKTITYSDDIPPASLIIILERNRGRVYRKNFNWSKNWFCQKFKDSSNSKSFASTFKECTFYDKVIQVSKVNSSDIPSPSLSSFVDDNSPPDISENNTLENDISGYDDQETVEATEPAKKRPRKGNEKDKLSEEVLAKHVGLLNLPLQNLKKPPSSRVLRKIDNNFVDKLKRRMIEDDSGIGIPSFAVVCLNISHKSKFEERLKDIYKYEVHGGLHSFQAREELVKEGAMSETSVMCDVYVYLNDEEALWLASRHNRNGHFNHHMTHRNYLEVCRARLFAMHPDATEVPSNLLQWRKEMSRTQKENIFAQSTFHRLPLAIQKELLGLVINKEICLKDMKTRADNFRQYEMMKKAFVRCTNSRNWDEATSLYPNFIDRLGQFSRLTFSKPQLPDTFLTFCQAAIDSRRGEPCGEAVKKFGDYTITLVEGSLQACSSEAIKKANTSYNGAHLILSNIRKDCTSESLEKIVYNSRELNTSFTGINFFSFIVMVEMADVDRVQEALSVCYNKIEVVYIYNELASKPIVAVWSQIEDMQLPFEESLNVIAYSDKDNKGKMSPFLKEKLVKRFSFDGQTIVDATDTVMKAVSDSAKAINIEHNHVTAFSCPKRSTCYCVVDAEEEVFETNCTSCADSADISGDSYWCWFSIVDCGLRVVPSDSQKALDTSDLAEILADLKEGHYPSSDWKNLGLQLGLHYTTLRAIKSDSSEVEDRLMECIVKWLQRADDVDAKGGATWTTLVNALEKCVKSTADHI</sequence>
<dbReference type="AlphaFoldDB" id="A0A1X7TBL8"/>
<feature type="region of interest" description="Disordered" evidence="1">
    <location>
        <begin position="1"/>
        <end position="24"/>
    </location>
</feature>
<evidence type="ECO:0000313" key="3">
    <source>
        <dbReference type="EnsemblMetazoa" id="Aqu2.1.11946_001"/>
    </source>
</evidence>
<feature type="compositionally biased region" description="Polar residues" evidence="1">
    <location>
        <begin position="1"/>
        <end position="17"/>
    </location>
</feature>
<feature type="compositionally biased region" description="Low complexity" evidence="1">
    <location>
        <begin position="137"/>
        <end position="147"/>
    </location>
</feature>
<dbReference type="OrthoDB" id="10031931at2759"/>
<organism evidence="3">
    <name type="scientific">Amphimedon queenslandica</name>
    <name type="common">Sponge</name>
    <dbReference type="NCBI Taxonomy" id="400682"/>
    <lineage>
        <taxon>Eukaryota</taxon>
        <taxon>Metazoa</taxon>
        <taxon>Porifera</taxon>
        <taxon>Demospongiae</taxon>
        <taxon>Heteroscleromorpha</taxon>
        <taxon>Haplosclerida</taxon>
        <taxon>Niphatidae</taxon>
        <taxon>Amphimedon</taxon>
    </lineage>
</organism>
<dbReference type="Pfam" id="PF00531">
    <property type="entry name" value="Death"/>
    <property type="match status" value="1"/>
</dbReference>
<feature type="compositionally biased region" description="Basic and acidic residues" evidence="1">
    <location>
        <begin position="180"/>
        <end position="194"/>
    </location>
</feature>
<dbReference type="CDD" id="cd01670">
    <property type="entry name" value="Death"/>
    <property type="match status" value="1"/>
</dbReference>
<dbReference type="EnsemblMetazoa" id="Aqu2.1.11946_001">
    <property type="protein sequence ID" value="Aqu2.1.11946_001"/>
    <property type="gene ID" value="Aqu2.1.11946"/>
</dbReference>
<feature type="region of interest" description="Disordered" evidence="1">
    <location>
        <begin position="137"/>
        <end position="194"/>
    </location>
</feature>
<dbReference type="Gene3D" id="1.10.533.10">
    <property type="entry name" value="Death Domain, Fas"/>
    <property type="match status" value="1"/>
</dbReference>
<proteinExistence type="predicted"/>
<dbReference type="InterPro" id="IPR000488">
    <property type="entry name" value="Death_dom"/>
</dbReference>
<dbReference type="InParanoid" id="A0A1X7TBL8"/>
<dbReference type="SUPFAM" id="SSF47986">
    <property type="entry name" value="DEATH domain"/>
    <property type="match status" value="1"/>
</dbReference>
<dbReference type="GO" id="GO:0007165">
    <property type="term" value="P:signal transduction"/>
    <property type="evidence" value="ECO:0007669"/>
    <property type="project" value="InterPro"/>
</dbReference>
<feature type="domain" description="Death" evidence="2">
    <location>
        <begin position="746"/>
        <end position="806"/>
    </location>
</feature>
<reference evidence="3" key="1">
    <citation type="submission" date="2017-05" db="UniProtKB">
        <authorList>
            <consortium name="EnsemblMetazoa"/>
        </authorList>
    </citation>
    <scope>IDENTIFICATION</scope>
</reference>
<dbReference type="PROSITE" id="PS50017">
    <property type="entry name" value="DEATH_DOMAIN"/>
    <property type="match status" value="1"/>
</dbReference>
<protein>
    <recommendedName>
        <fullName evidence="2">Death domain-containing protein</fullName>
    </recommendedName>
</protein>
<evidence type="ECO:0000256" key="1">
    <source>
        <dbReference type="SAM" id="MobiDB-lite"/>
    </source>
</evidence>